<reference evidence="2 3" key="1">
    <citation type="submission" date="2016-12" db="EMBL/GenBank/DDBJ databases">
        <title>The genomes of Aspergillus section Nigri reveals drivers in fungal speciation.</title>
        <authorList>
            <consortium name="DOE Joint Genome Institute"/>
            <person name="Vesth T.C."/>
            <person name="Nybo J."/>
            <person name="Theobald S."/>
            <person name="Brandl J."/>
            <person name="Frisvad J.C."/>
            <person name="Nielsen K.F."/>
            <person name="Lyhne E.K."/>
            <person name="Kogle M.E."/>
            <person name="Kuo A."/>
            <person name="Riley R."/>
            <person name="Clum A."/>
            <person name="Nolan M."/>
            <person name="Lipzen A."/>
            <person name="Salamov A."/>
            <person name="Henrissat B."/>
            <person name="Wiebenga A."/>
            <person name="De Vries R.P."/>
            <person name="Grigoriev I.V."/>
            <person name="Mortensen U.H."/>
            <person name="Andersen M.R."/>
            <person name="Baker S.E."/>
        </authorList>
    </citation>
    <scope>NUCLEOTIDE SEQUENCE [LARGE SCALE GENOMIC DNA]</scope>
    <source>
        <strain evidence="2 3">CBS 115572</strain>
    </source>
</reference>
<dbReference type="OrthoDB" id="5409271at2759"/>
<sequence length="201" mass="21541">MLPPSESVLHQVHKIAEPQNGPENPEAATPPPPYSPPVHGLPKQIDGESSLQWATPRPIAIHIDASISVLGNANSIILPSIPATSPPSSPSSTPILQSAQRNRQSKLTDMATSIIAALHRTGLLNLTNESLQSVMVNINTGIKVQGARNVICLGSGFVGRKIPTEQGHEREEEYVGHVGRKRRARSEPLESCTGKKARRSS</sequence>
<proteinExistence type="predicted"/>
<evidence type="ECO:0000256" key="1">
    <source>
        <dbReference type="SAM" id="MobiDB-lite"/>
    </source>
</evidence>
<dbReference type="EMBL" id="MSFK01000006">
    <property type="protein sequence ID" value="PWY93817.1"/>
    <property type="molecule type" value="Genomic_DNA"/>
</dbReference>
<name>A0A317X8B5_9EURO</name>
<evidence type="ECO:0000313" key="3">
    <source>
        <dbReference type="Proteomes" id="UP000246702"/>
    </source>
</evidence>
<comment type="caution">
    <text evidence="2">The sequence shown here is derived from an EMBL/GenBank/DDBJ whole genome shotgun (WGS) entry which is preliminary data.</text>
</comment>
<protein>
    <submittedName>
        <fullName evidence="2">Uncharacterized protein</fullName>
    </submittedName>
</protein>
<organism evidence="2 3">
    <name type="scientific">Aspergillus sclerotioniger CBS 115572</name>
    <dbReference type="NCBI Taxonomy" id="1450535"/>
    <lineage>
        <taxon>Eukaryota</taxon>
        <taxon>Fungi</taxon>
        <taxon>Dikarya</taxon>
        <taxon>Ascomycota</taxon>
        <taxon>Pezizomycotina</taxon>
        <taxon>Eurotiomycetes</taxon>
        <taxon>Eurotiomycetidae</taxon>
        <taxon>Eurotiales</taxon>
        <taxon>Aspergillaceae</taxon>
        <taxon>Aspergillus</taxon>
        <taxon>Aspergillus subgen. Circumdati</taxon>
    </lineage>
</organism>
<feature type="region of interest" description="Disordered" evidence="1">
    <location>
        <begin position="17"/>
        <end position="45"/>
    </location>
</feature>
<accession>A0A317X8B5</accession>
<dbReference type="Proteomes" id="UP000246702">
    <property type="component" value="Unassembled WGS sequence"/>
</dbReference>
<gene>
    <name evidence="2" type="ORF">BO94DRAFT_622159</name>
</gene>
<keyword evidence="3" id="KW-1185">Reference proteome</keyword>
<dbReference type="GeneID" id="37119192"/>
<feature type="region of interest" description="Disordered" evidence="1">
    <location>
        <begin position="167"/>
        <end position="201"/>
    </location>
</feature>
<evidence type="ECO:0000313" key="2">
    <source>
        <dbReference type="EMBL" id="PWY93817.1"/>
    </source>
</evidence>
<dbReference type="AlphaFoldDB" id="A0A317X8B5"/>
<dbReference type="RefSeq" id="XP_025470578.1">
    <property type="nucleotide sequence ID" value="XM_025617049.1"/>
</dbReference>